<dbReference type="PANTHER" id="PTHR34386:SF1">
    <property type="entry name" value="GLUTAREDOXIN-LIKE PROTEIN NRDH"/>
    <property type="match status" value="1"/>
</dbReference>
<dbReference type="CDD" id="cd02976">
    <property type="entry name" value="NrdH"/>
    <property type="match status" value="1"/>
</dbReference>
<keyword evidence="1" id="KW-0732">Signal</keyword>
<gene>
    <name evidence="3" type="ORF">NM961_19610</name>
</gene>
<dbReference type="InterPro" id="IPR051548">
    <property type="entry name" value="Grx-like_ET"/>
</dbReference>
<feature type="signal peptide" evidence="1">
    <location>
        <begin position="1"/>
        <end position="18"/>
    </location>
</feature>
<dbReference type="Gene3D" id="3.40.30.10">
    <property type="entry name" value="Glutaredoxin"/>
    <property type="match status" value="1"/>
</dbReference>
<evidence type="ECO:0000256" key="1">
    <source>
        <dbReference type="SAM" id="SignalP"/>
    </source>
</evidence>
<dbReference type="PANTHER" id="PTHR34386">
    <property type="entry name" value="GLUTAREDOXIN"/>
    <property type="match status" value="1"/>
</dbReference>
<dbReference type="PROSITE" id="PS51354">
    <property type="entry name" value="GLUTAREDOXIN_2"/>
    <property type="match status" value="1"/>
</dbReference>
<evidence type="ECO:0000313" key="4">
    <source>
        <dbReference type="Proteomes" id="UP001165498"/>
    </source>
</evidence>
<dbReference type="EMBL" id="JANFQO010000022">
    <property type="protein sequence ID" value="MCQ4166926.1"/>
    <property type="molecule type" value="Genomic_DNA"/>
</dbReference>
<sequence length="110" mass="11497">MTVLLGLASALGGIAAQAAPETAKAAKEAVKVTMYVMPHCGYCEKARQQLARRGVQWQELDILASDQARQEFTAHGGVGTPLLLIGDSVIKGVDPARIDAALRASGLLAQ</sequence>
<dbReference type="SUPFAM" id="SSF52833">
    <property type="entry name" value="Thioredoxin-like"/>
    <property type="match status" value="1"/>
</dbReference>
<dbReference type="RefSeq" id="WP_255916111.1">
    <property type="nucleotide sequence ID" value="NZ_JANFQO010000022.1"/>
</dbReference>
<protein>
    <submittedName>
        <fullName evidence="3">Glutaredoxin family protein</fullName>
    </submittedName>
</protein>
<reference evidence="3" key="1">
    <citation type="submission" date="2022-07" db="EMBL/GenBank/DDBJ databases">
        <title>Tahibacter sp., a new gammaproteobacterium isolated from the silt sample collected at pig farm.</title>
        <authorList>
            <person name="Chen H."/>
        </authorList>
    </citation>
    <scope>NUCLEOTIDE SEQUENCE</scope>
    <source>
        <strain evidence="3">P2K</strain>
    </source>
</reference>
<evidence type="ECO:0000259" key="2">
    <source>
        <dbReference type="Pfam" id="PF00462"/>
    </source>
</evidence>
<organism evidence="3 4">
    <name type="scientific">Tahibacter harae</name>
    <dbReference type="NCBI Taxonomy" id="2963937"/>
    <lineage>
        <taxon>Bacteria</taxon>
        <taxon>Pseudomonadati</taxon>
        <taxon>Pseudomonadota</taxon>
        <taxon>Gammaproteobacteria</taxon>
        <taxon>Lysobacterales</taxon>
        <taxon>Rhodanobacteraceae</taxon>
        <taxon>Tahibacter</taxon>
    </lineage>
</organism>
<dbReference type="InterPro" id="IPR036249">
    <property type="entry name" value="Thioredoxin-like_sf"/>
</dbReference>
<dbReference type="InterPro" id="IPR002109">
    <property type="entry name" value="Glutaredoxin"/>
</dbReference>
<keyword evidence="4" id="KW-1185">Reference proteome</keyword>
<name>A0ABT1QXB2_9GAMM</name>
<evidence type="ECO:0000313" key="3">
    <source>
        <dbReference type="EMBL" id="MCQ4166926.1"/>
    </source>
</evidence>
<feature type="chain" id="PRO_5046820801" evidence="1">
    <location>
        <begin position="19"/>
        <end position="110"/>
    </location>
</feature>
<dbReference type="Proteomes" id="UP001165498">
    <property type="component" value="Unassembled WGS sequence"/>
</dbReference>
<accession>A0ABT1QXB2</accession>
<proteinExistence type="predicted"/>
<feature type="domain" description="Glutaredoxin" evidence="2">
    <location>
        <begin position="32"/>
        <end position="90"/>
    </location>
</feature>
<comment type="caution">
    <text evidence="3">The sequence shown here is derived from an EMBL/GenBank/DDBJ whole genome shotgun (WGS) entry which is preliminary data.</text>
</comment>
<dbReference type="Pfam" id="PF00462">
    <property type="entry name" value="Glutaredoxin"/>
    <property type="match status" value="1"/>
</dbReference>